<feature type="compositionally biased region" description="Low complexity" evidence="2">
    <location>
        <begin position="448"/>
        <end position="457"/>
    </location>
</feature>
<feature type="region of interest" description="Disordered" evidence="2">
    <location>
        <begin position="694"/>
        <end position="739"/>
    </location>
</feature>
<evidence type="ECO:0000313" key="4">
    <source>
        <dbReference type="Proteomes" id="UP000749646"/>
    </source>
</evidence>
<feature type="compositionally biased region" description="Polar residues" evidence="2">
    <location>
        <begin position="803"/>
        <end position="813"/>
    </location>
</feature>
<dbReference type="PANTHER" id="PTHR46007:SF8">
    <property type="entry name" value="C2H2-TYPE DOMAIN-CONTAINING PROTEIN"/>
    <property type="match status" value="1"/>
</dbReference>
<sequence>YGGAGQGGAAGGVTGGAAGGAAGGASGGTVGGGPNVAQPKKKDPYATAWRTYSKIAEELQLLNPDGSLYPISKEAILKYLHHQSKRIKSSNLHWYVNGLKKHQENLGFPWDDVRYDEQVVSLLKELTFQPATVTENGDDDGHGHAAYGSQPNRQRQSSSSMYPSGKAGHHYSSSSIDMTRIANLSISQPPQHHSQQQQQQHQQQAHHHQAQQKQQMLHGPSNGSTPFKQQHQTHQQQQQQQISVQSQRTQQPPPPKTYYHSAPIQVPSHHVRTPSTQDATYHGGGGQQHHHHPSQSSSVGLVGPVDAHGIRSDTTGHPSSSSLTKRKRDEFAFKKRGVPSSMSIEGEDNEDDDLQDDELKDEDFDLEDKRGRDMDDFDEMEDRYQPLKRRASTGTLLNQAKAQAVKHIPGPFTLDQQHESGTHSYQRTQLRQPSTGGSGMIHRRPGDQQQPQQQQHQKNVQSPPSPDPRDDEPGGGGSSGGGQHPLSHRGRNSPPETGSSSFTMGAGGVPHQIGERESNQRYRHTGSGCTVTSPTMPLGSGHSSSTMAPSLGLVSASASTGGHGGKTTVHFSEVVECAQQLQLKYGNRCKDHPWGCVEITEHQHLELTIKMYLDWAGLVASGRLTMDDLPDLPEFRMIHPVVGGTLRRMASSPLSSSTTATTLNTSGNGGSVAAPVSSSSMATMSSFSPIPRRHATAEDTGLGDLTCLGGGPYRSPSSSPPTHHNQQQQHQQHQHGKDLSAEKSHLLNNIGGLPLASTSPALGSIPSPPSGTTHTISAGTCTSNTDNGATVGGSPPRARKMPSTPSLGLQHSQGLDKQHPPQQHGDNVKRSSMASISTASSPSSDAEMLEEDVEEVDVDEDEEEVIDVSHYALSPWAKAPRSIAVARAAAVRARNVKNGQHQEPSSSSSSSSSSSLSSPLLSSPPRQEILPFQERVSTTPKAAPVPVSFDLLEGEENQQQQQQQLQLQLQEEEETSAEEIENNVVLAMNVEGSVAAIGEIPDLEKSKTTSSDPTIRAIGNDPQKFFGGSADTKGQGGSVGVNSQKRVIIGGEDVRVLTEEAENKEIMKGEEDERGNHETDVEEKEWNLRHHRQMLDQEDSVMMET</sequence>
<dbReference type="AlphaFoldDB" id="A0A9P6MHF4"/>
<dbReference type="EMBL" id="JAAAHW010000588">
    <property type="protein sequence ID" value="KAG0000846.1"/>
    <property type="molecule type" value="Genomic_DNA"/>
</dbReference>
<feature type="compositionally biased region" description="Low complexity" evidence="2">
    <location>
        <begin position="831"/>
        <end position="846"/>
    </location>
</feature>
<reference evidence="3" key="1">
    <citation type="journal article" date="2020" name="Fungal Divers.">
        <title>Resolving the Mortierellaceae phylogeny through synthesis of multi-gene phylogenetics and phylogenomics.</title>
        <authorList>
            <person name="Vandepol N."/>
            <person name="Liber J."/>
            <person name="Desiro A."/>
            <person name="Na H."/>
            <person name="Kennedy M."/>
            <person name="Barry K."/>
            <person name="Grigoriev I.V."/>
            <person name="Miller A.N."/>
            <person name="O'Donnell K."/>
            <person name="Stajich J.E."/>
            <person name="Bonito G."/>
        </authorList>
    </citation>
    <scope>NUCLEOTIDE SEQUENCE</scope>
    <source>
        <strain evidence="3">MES-2147</strain>
    </source>
</reference>
<feature type="compositionally biased region" description="Low complexity" evidence="2">
    <location>
        <begin position="904"/>
        <end position="925"/>
    </location>
</feature>
<dbReference type="InterPro" id="IPR051647">
    <property type="entry name" value="Mediator_comp_sub12"/>
</dbReference>
<feature type="non-terminal residue" evidence="3">
    <location>
        <position position="1"/>
    </location>
</feature>
<accession>A0A9P6MHF4</accession>
<dbReference type="GO" id="GO:0045944">
    <property type="term" value="P:positive regulation of transcription by RNA polymerase II"/>
    <property type="evidence" value="ECO:0007669"/>
    <property type="project" value="TreeGrafter"/>
</dbReference>
<keyword evidence="4" id="KW-1185">Reference proteome</keyword>
<dbReference type="GO" id="GO:0003713">
    <property type="term" value="F:transcription coactivator activity"/>
    <property type="evidence" value="ECO:0007669"/>
    <property type="project" value="TreeGrafter"/>
</dbReference>
<evidence type="ECO:0000313" key="3">
    <source>
        <dbReference type="EMBL" id="KAG0000846.1"/>
    </source>
</evidence>
<feature type="region of interest" description="Disordered" evidence="2">
    <location>
        <begin position="649"/>
        <end position="677"/>
    </location>
</feature>
<feature type="compositionally biased region" description="Acidic residues" evidence="2">
    <location>
        <begin position="345"/>
        <end position="366"/>
    </location>
</feature>
<gene>
    <name evidence="3" type="ORF">BGZ65_004015</name>
</gene>
<dbReference type="PANTHER" id="PTHR46007">
    <property type="entry name" value="MEDIATOR OF RNA POLYMERASE II TRANSCRIPTION SUBUNIT 12"/>
    <property type="match status" value="1"/>
</dbReference>
<feature type="region of interest" description="Disordered" evidence="2">
    <location>
        <begin position="412"/>
        <end position="547"/>
    </location>
</feature>
<feature type="compositionally biased region" description="Polar residues" evidence="2">
    <location>
        <begin position="494"/>
        <end position="503"/>
    </location>
</feature>
<feature type="compositionally biased region" description="Gly residues" evidence="2">
    <location>
        <begin position="474"/>
        <end position="483"/>
    </location>
</feature>
<dbReference type="GO" id="GO:0016592">
    <property type="term" value="C:mediator complex"/>
    <property type="evidence" value="ECO:0007669"/>
    <property type="project" value="TreeGrafter"/>
</dbReference>
<feature type="compositionally biased region" description="Gly residues" evidence="2">
    <location>
        <begin position="1"/>
        <end position="34"/>
    </location>
</feature>
<feature type="region of interest" description="Disordered" evidence="2">
    <location>
        <begin position="758"/>
        <end position="861"/>
    </location>
</feature>
<name>A0A9P6MHF4_9FUNG</name>
<feature type="compositionally biased region" description="Low complexity" evidence="2">
    <location>
        <begin position="229"/>
        <end position="250"/>
    </location>
</feature>
<dbReference type="OrthoDB" id="2444566at2759"/>
<feature type="compositionally biased region" description="Low complexity" evidence="2">
    <location>
        <begin position="650"/>
        <end position="677"/>
    </location>
</feature>
<feature type="compositionally biased region" description="Polar residues" evidence="2">
    <location>
        <begin position="312"/>
        <end position="323"/>
    </location>
</feature>
<feature type="compositionally biased region" description="Polar residues" evidence="2">
    <location>
        <begin position="770"/>
        <end position="788"/>
    </location>
</feature>
<feature type="compositionally biased region" description="Acidic residues" evidence="2">
    <location>
        <begin position="847"/>
        <end position="861"/>
    </location>
</feature>
<feature type="region of interest" description="Disordered" evidence="2">
    <location>
        <begin position="187"/>
        <end position="396"/>
    </location>
</feature>
<comment type="caution">
    <text evidence="3">The sequence shown here is derived from an EMBL/GenBank/DDBJ whole genome shotgun (WGS) entry which is preliminary data.</text>
</comment>
<protein>
    <submittedName>
        <fullName evidence="3">Uncharacterized protein</fullName>
    </submittedName>
</protein>
<dbReference type="Proteomes" id="UP000749646">
    <property type="component" value="Unassembled WGS sequence"/>
</dbReference>
<feature type="coiled-coil region" evidence="1">
    <location>
        <begin position="952"/>
        <end position="982"/>
    </location>
</feature>
<feature type="region of interest" description="Disordered" evidence="2">
    <location>
        <begin position="894"/>
        <end position="925"/>
    </location>
</feature>
<feature type="region of interest" description="Disordered" evidence="2">
    <location>
        <begin position="1"/>
        <end position="43"/>
    </location>
</feature>
<organism evidence="3 4">
    <name type="scientific">Modicella reniformis</name>
    <dbReference type="NCBI Taxonomy" id="1440133"/>
    <lineage>
        <taxon>Eukaryota</taxon>
        <taxon>Fungi</taxon>
        <taxon>Fungi incertae sedis</taxon>
        <taxon>Mucoromycota</taxon>
        <taxon>Mortierellomycotina</taxon>
        <taxon>Mortierellomycetes</taxon>
        <taxon>Mortierellales</taxon>
        <taxon>Mortierellaceae</taxon>
        <taxon>Modicella</taxon>
    </lineage>
</organism>
<feature type="compositionally biased region" description="Polar residues" evidence="2">
    <location>
        <begin position="422"/>
        <end position="435"/>
    </location>
</feature>
<feature type="region of interest" description="Disordered" evidence="2">
    <location>
        <begin position="1004"/>
        <end position="1040"/>
    </location>
</feature>
<evidence type="ECO:0000256" key="2">
    <source>
        <dbReference type="SAM" id="MobiDB-lite"/>
    </source>
</evidence>
<feature type="compositionally biased region" description="Low complexity" evidence="2">
    <location>
        <begin position="699"/>
        <end position="731"/>
    </location>
</feature>
<feature type="region of interest" description="Disordered" evidence="2">
    <location>
        <begin position="132"/>
        <end position="172"/>
    </location>
</feature>
<proteinExistence type="predicted"/>
<evidence type="ECO:0000256" key="1">
    <source>
        <dbReference type="SAM" id="Coils"/>
    </source>
</evidence>
<keyword evidence="1" id="KW-0175">Coiled coil</keyword>
<feature type="compositionally biased region" description="Polar residues" evidence="2">
    <location>
        <begin position="527"/>
        <end position="547"/>
    </location>
</feature>
<feature type="compositionally biased region" description="Low complexity" evidence="2">
    <location>
        <begin position="187"/>
        <end position="203"/>
    </location>
</feature>
<feature type="region of interest" description="Disordered" evidence="2">
    <location>
        <begin position="1060"/>
        <end position="1084"/>
    </location>
</feature>